<feature type="transmembrane region" description="Helical" evidence="8">
    <location>
        <begin position="332"/>
        <end position="354"/>
    </location>
</feature>
<dbReference type="InterPro" id="IPR004761">
    <property type="entry name" value="Spore_GerAB"/>
</dbReference>
<dbReference type="NCBIfam" id="TIGR00912">
    <property type="entry name" value="2A0309"/>
    <property type="match status" value="1"/>
</dbReference>
<evidence type="ECO:0000256" key="6">
    <source>
        <dbReference type="ARBA" id="ARBA00022989"/>
    </source>
</evidence>
<dbReference type="GO" id="GO:0009847">
    <property type="term" value="P:spore germination"/>
    <property type="evidence" value="ECO:0007669"/>
    <property type="project" value="InterPro"/>
</dbReference>
<evidence type="ECO:0000256" key="2">
    <source>
        <dbReference type="ARBA" id="ARBA00007998"/>
    </source>
</evidence>
<feature type="transmembrane region" description="Helical" evidence="8">
    <location>
        <begin position="112"/>
        <end position="134"/>
    </location>
</feature>
<dbReference type="Pfam" id="PF03845">
    <property type="entry name" value="Spore_permease"/>
    <property type="match status" value="1"/>
</dbReference>
<feature type="transmembrane region" description="Helical" evidence="8">
    <location>
        <begin position="38"/>
        <end position="61"/>
    </location>
</feature>
<keyword evidence="6 8" id="KW-1133">Transmembrane helix</keyword>
<evidence type="ECO:0000313" key="9">
    <source>
        <dbReference type="EMBL" id="ARF66758.1"/>
    </source>
</evidence>
<feature type="transmembrane region" description="Helical" evidence="8">
    <location>
        <begin position="82"/>
        <end position="106"/>
    </location>
</feature>
<evidence type="ECO:0000256" key="1">
    <source>
        <dbReference type="ARBA" id="ARBA00004141"/>
    </source>
</evidence>
<evidence type="ECO:0000256" key="5">
    <source>
        <dbReference type="ARBA" id="ARBA00022692"/>
    </source>
</evidence>
<reference evidence="9 10" key="1">
    <citation type="submission" date="2017-03" db="EMBL/GenBank/DDBJ databases">
        <title>Paenibacillus larvae genome sequencing.</title>
        <authorList>
            <person name="Dingman D.W."/>
        </authorList>
    </citation>
    <scope>NUCLEOTIDE SEQUENCE [LARGE SCALE GENOMIC DNA]</scope>
    <source>
        <strain evidence="9 10">SAG 10367</strain>
    </source>
</reference>
<keyword evidence="3" id="KW-0813">Transport</keyword>
<evidence type="ECO:0008006" key="11">
    <source>
        <dbReference type="Google" id="ProtNLM"/>
    </source>
</evidence>
<dbReference type="Gene3D" id="1.20.1740.10">
    <property type="entry name" value="Amino acid/polyamine transporter I"/>
    <property type="match status" value="1"/>
</dbReference>
<comment type="subcellular location">
    <subcellularLocation>
        <location evidence="1">Membrane</location>
        <topology evidence="1">Multi-pass membrane protein</topology>
    </subcellularLocation>
</comment>
<dbReference type="RefSeq" id="WP_083038295.1">
    <property type="nucleotide sequence ID" value="NZ_CP020557.1"/>
</dbReference>
<dbReference type="PANTHER" id="PTHR34975:SF2">
    <property type="entry name" value="SPORE GERMINATION PROTEIN A2"/>
    <property type="match status" value="1"/>
</dbReference>
<organism evidence="9 10">
    <name type="scientific">Paenibacillus larvae subsp. pulvifaciens</name>
    <dbReference type="NCBI Taxonomy" id="1477"/>
    <lineage>
        <taxon>Bacteria</taxon>
        <taxon>Bacillati</taxon>
        <taxon>Bacillota</taxon>
        <taxon>Bacilli</taxon>
        <taxon>Bacillales</taxon>
        <taxon>Paenibacillaceae</taxon>
        <taxon>Paenibacillus</taxon>
    </lineage>
</organism>
<feature type="transmembrane region" description="Helical" evidence="8">
    <location>
        <begin position="146"/>
        <end position="163"/>
    </location>
</feature>
<keyword evidence="5 8" id="KW-0812">Transmembrane</keyword>
<dbReference type="PANTHER" id="PTHR34975">
    <property type="entry name" value="SPORE GERMINATION PROTEIN A2"/>
    <property type="match status" value="1"/>
</dbReference>
<keyword evidence="7 8" id="KW-0472">Membrane</keyword>
<dbReference type="GO" id="GO:0016020">
    <property type="term" value="C:membrane"/>
    <property type="evidence" value="ECO:0007669"/>
    <property type="project" value="UniProtKB-SubCell"/>
</dbReference>
<evidence type="ECO:0000256" key="7">
    <source>
        <dbReference type="ARBA" id="ARBA00023136"/>
    </source>
</evidence>
<comment type="similarity">
    <text evidence="2">Belongs to the amino acid-polyamine-organocation (APC) superfamily. Spore germination protein (SGP) (TC 2.A.3.9) family.</text>
</comment>
<feature type="transmembrane region" description="Helical" evidence="8">
    <location>
        <begin position="218"/>
        <end position="238"/>
    </location>
</feature>
<feature type="transmembrane region" description="Helical" evidence="8">
    <location>
        <begin position="267"/>
        <end position="285"/>
    </location>
</feature>
<name>A0A1V0UP71_9BACL</name>
<dbReference type="EMBL" id="CP020557">
    <property type="protein sequence ID" value="ARF66758.1"/>
    <property type="molecule type" value="Genomic_DNA"/>
</dbReference>
<gene>
    <name evidence="9" type="ORF">B7C51_01425</name>
</gene>
<dbReference type="Proteomes" id="UP000192727">
    <property type="component" value="Chromosome"/>
</dbReference>
<keyword evidence="4" id="KW-0309">Germination</keyword>
<protein>
    <recommendedName>
        <fullName evidence="11">Spore germination protein (Amino acid permease)</fullName>
    </recommendedName>
</protein>
<evidence type="ECO:0000256" key="3">
    <source>
        <dbReference type="ARBA" id="ARBA00022448"/>
    </source>
</evidence>
<dbReference type="AlphaFoldDB" id="A0A1V0UP71"/>
<accession>A0A1V0UP71</accession>
<proteinExistence type="inferred from homology"/>
<evidence type="ECO:0000256" key="8">
    <source>
        <dbReference type="SAM" id="Phobius"/>
    </source>
</evidence>
<evidence type="ECO:0000313" key="10">
    <source>
        <dbReference type="Proteomes" id="UP000192727"/>
    </source>
</evidence>
<sequence length="365" mass="41227">MTDKLTITKIQLVFLLFQTQIGIRVLELSYDLHKKVGISGWISVILTGIAVQLILTVMYFLCIRFPKESLYEFMVHIVGKKIAILLAFAYVAHFTLNATSVLSGGITRLQAWAYPLTPPWAIGLLFLIVMLYFCGQNLRVIAQYDGLVSILFVLLVVLLIWGLEDSDIRYIFPLFDSGWAKIFKGIKPAWIAFTGMEIFLLSYMLVDNKKGVYKFLTFENMLITLFYTFVVLVCSLSLTPNQSLQVTTPVLFLLKSLGTMIIERIDLIFMSIWLISLASTIISYIYGASRGLQHIFNAGNRTQDYVLYTSAIAFLFSLYLDNEQKQDILNSVLITENFVFIAVIPLLLLIGTLVGKKRGKGDGTI</sequence>
<evidence type="ECO:0000256" key="4">
    <source>
        <dbReference type="ARBA" id="ARBA00022544"/>
    </source>
</evidence>
<feature type="transmembrane region" description="Helical" evidence="8">
    <location>
        <begin position="189"/>
        <end position="206"/>
    </location>
</feature>
<feature type="transmembrane region" description="Helical" evidence="8">
    <location>
        <begin position="305"/>
        <end position="320"/>
    </location>
</feature>